<feature type="compositionally biased region" description="Pro residues" evidence="1">
    <location>
        <begin position="683"/>
        <end position="700"/>
    </location>
</feature>
<feature type="compositionally biased region" description="Polar residues" evidence="1">
    <location>
        <begin position="174"/>
        <end position="184"/>
    </location>
</feature>
<dbReference type="Proteomes" id="UP000694866">
    <property type="component" value="Unplaced"/>
</dbReference>
<evidence type="ECO:0000313" key="3">
    <source>
        <dbReference type="Proteomes" id="UP000694866"/>
    </source>
</evidence>
<dbReference type="PROSITE" id="PS01159">
    <property type="entry name" value="WW_DOMAIN_1"/>
    <property type="match status" value="1"/>
</dbReference>
<sequence>MMHFMHINDVVEKGLMGLIVNDSLSCHVICNSCHLIYESSRRKRNNSSRTILAETKITNVCKRQVSFLLKMPSNPLTNLLEQYNSDTDDEDGHQPGRISKTKCLDKKVDDFLKEIQHITPNTTVPVSNKDQEIQKSGSHWQECFDESTGYPYYWNTQTNQVTWDIPKEFIKKGNNQDAPQTSGRFQPYEAPRHTPPLNRYKLLQDKIPEGMIPKEVVERSKNRFREKKKIVVDDKVEKKSLNESRDSDSDDGRIEMITSFGSDGSESEVDDEIISKTNDSPVNINSELSADDNREDVKIGPTLPQFQINSSSDNSRENGDVNSDEQRTKFSLVPGYADDSDNDDESVVDKNRKTLFPITEFEDKMVGVVKKLKNPNCIEASNLNGPDGDKKSVKIEENSKANKFLETCEAPTKAFQRKRRIGFDVRPKHEVKAVQVEANSDTGEKSELIRGNNERLGFGFSKSPLGVENSEDNANTNDSDKKSMDSEKNESGISFVRGETLNLPPVIDEKNETEKIQTKQEIDNILEKLKFLSEGFQSASAVQIMTIQLQTLLTAWEGGDLKDRYLDNWLSGTSRELSRLEKVAAPSGWSCQWDRSHKRYYYQNESTGETRWNYPDVIGGAEEMELCTTPPPTDNEVDEMEETKSGVINGVGGSGVEGLKGDPVLGKNDAIPTETTDASSEMIPPPPPQISSPSPPPPPRINAEDLKKGKKSKANGDDEKKSTDDKISTPETPEVSLPPLVGSEPLPPGVDSPEISFSIGGSHPSIEPTVIFAAAPQSTNPPSMYAAATMQDPTSVSILGHHHPALLQSQLVHYPAYHQHLHNQAILAAANRLTGQDTVQFLLDFPRIYTNTQVIAKPPITTNKESLGSALNSFYSDIASLERPVEEHQAIPSPQLIAVESQPIATTIPETTEKLSAASDVYKEKRKKKVKNVVSKKQKQVSSMVAKWQKAQNYEGSN</sequence>
<dbReference type="PANTHER" id="PTHR46697">
    <property type="entry name" value="FORMIN-BINDING PROTEIN 4"/>
    <property type="match status" value="1"/>
</dbReference>
<evidence type="ECO:0000259" key="2">
    <source>
        <dbReference type="PROSITE" id="PS50020"/>
    </source>
</evidence>
<feature type="compositionally biased region" description="Polar residues" evidence="1">
    <location>
        <begin position="275"/>
        <end position="288"/>
    </location>
</feature>
<dbReference type="Gene3D" id="2.20.70.10">
    <property type="match status" value="2"/>
</dbReference>
<dbReference type="PROSITE" id="PS50020">
    <property type="entry name" value="WW_DOMAIN_2"/>
    <property type="match status" value="2"/>
</dbReference>
<dbReference type="InterPro" id="IPR036020">
    <property type="entry name" value="WW_dom_sf"/>
</dbReference>
<dbReference type="PANTHER" id="PTHR46697:SF1">
    <property type="entry name" value="FORMIN-BINDING PROTEIN 4"/>
    <property type="match status" value="1"/>
</dbReference>
<feature type="domain" description="WW" evidence="2">
    <location>
        <begin position="140"/>
        <end position="168"/>
    </location>
</feature>
<organism evidence="3 4">
    <name type="scientific">Fopius arisanus</name>
    <dbReference type="NCBI Taxonomy" id="64838"/>
    <lineage>
        <taxon>Eukaryota</taxon>
        <taxon>Metazoa</taxon>
        <taxon>Ecdysozoa</taxon>
        <taxon>Arthropoda</taxon>
        <taxon>Hexapoda</taxon>
        <taxon>Insecta</taxon>
        <taxon>Pterygota</taxon>
        <taxon>Neoptera</taxon>
        <taxon>Endopterygota</taxon>
        <taxon>Hymenoptera</taxon>
        <taxon>Apocrita</taxon>
        <taxon>Ichneumonoidea</taxon>
        <taxon>Braconidae</taxon>
        <taxon>Opiinae</taxon>
        <taxon>Fopius</taxon>
    </lineage>
</organism>
<feature type="compositionally biased region" description="Polar residues" evidence="1">
    <location>
        <begin position="304"/>
        <end position="313"/>
    </location>
</feature>
<dbReference type="SUPFAM" id="SSF51045">
    <property type="entry name" value="WW domain"/>
    <property type="match status" value="2"/>
</dbReference>
<feature type="region of interest" description="Disordered" evidence="1">
    <location>
        <begin position="174"/>
        <end position="197"/>
    </location>
</feature>
<dbReference type="CDD" id="cd00201">
    <property type="entry name" value="WW"/>
    <property type="match status" value="2"/>
</dbReference>
<evidence type="ECO:0000256" key="1">
    <source>
        <dbReference type="SAM" id="MobiDB-lite"/>
    </source>
</evidence>
<name>A0A9R1TNQ1_9HYME</name>
<feature type="region of interest" description="Disordered" evidence="1">
    <location>
        <begin position="647"/>
        <end position="741"/>
    </location>
</feature>
<dbReference type="AlphaFoldDB" id="A0A9R1TNQ1"/>
<reference evidence="4" key="1">
    <citation type="submission" date="2025-08" db="UniProtKB">
        <authorList>
            <consortium name="RefSeq"/>
        </authorList>
    </citation>
    <scope>IDENTIFICATION</scope>
    <source>
        <strain evidence="4">USDA-PBARC FA_bdor</strain>
        <tissue evidence="4">Whole organism</tissue>
    </source>
</reference>
<feature type="compositionally biased region" description="Basic and acidic residues" evidence="1">
    <location>
        <begin position="238"/>
        <end position="254"/>
    </location>
</feature>
<feature type="region of interest" description="Disordered" evidence="1">
    <location>
        <begin position="460"/>
        <end position="494"/>
    </location>
</feature>
<feature type="compositionally biased region" description="Gly residues" evidence="1">
    <location>
        <begin position="649"/>
        <end position="658"/>
    </location>
</feature>
<proteinExistence type="predicted"/>
<accession>A0A9R1TNQ1</accession>
<dbReference type="InterPro" id="IPR001202">
    <property type="entry name" value="WW_dom"/>
</dbReference>
<feature type="compositionally biased region" description="Basic and acidic residues" evidence="1">
    <location>
        <begin position="714"/>
        <end position="728"/>
    </location>
</feature>
<gene>
    <name evidence="4" type="primary">LOC105272208</name>
</gene>
<feature type="compositionally biased region" description="Basic and acidic residues" evidence="1">
    <location>
        <begin position="314"/>
        <end position="328"/>
    </location>
</feature>
<feature type="domain" description="WW" evidence="2">
    <location>
        <begin position="583"/>
        <end position="617"/>
    </location>
</feature>
<dbReference type="InterPro" id="IPR053076">
    <property type="entry name" value="WW_domain_protein"/>
</dbReference>
<dbReference type="KEGG" id="fas:105272208"/>
<protein>
    <submittedName>
        <fullName evidence="4">Formin-binding protein 4 isoform X1</fullName>
    </submittedName>
</protein>
<dbReference type="GeneID" id="105272208"/>
<dbReference type="Pfam" id="PF00397">
    <property type="entry name" value="WW"/>
    <property type="match status" value="2"/>
</dbReference>
<dbReference type="OrthoDB" id="2444812at2759"/>
<dbReference type="SMART" id="SM00456">
    <property type="entry name" value="WW"/>
    <property type="match status" value="2"/>
</dbReference>
<dbReference type="RefSeq" id="XP_011312495.1">
    <property type="nucleotide sequence ID" value="XM_011314193.1"/>
</dbReference>
<evidence type="ECO:0000313" key="4">
    <source>
        <dbReference type="RefSeq" id="XP_011312495.1"/>
    </source>
</evidence>
<keyword evidence="3" id="KW-1185">Reference proteome</keyword>
<feature type="compositionally biased region" description="Basic and acidic residues" evidence="1">
    <location>
        <begin position="478"/>
        <end position="490"/>
    </location>
</feature>
<feature type="region of interest" description="Disordered" evidence="1">
    <location>
        <begin position="238"/>
        <end position="346"/>
    </location>
</feature>